<evidence type="ECO:0000313" key="3">
    <source>
        <dbReference type="EMBL" id="EED92456.1"/>
    </source>
</evidence>
<protein>
    <submittedName>
        <fullName evidence="3">Uncharacterized protein</fullName>
    </submittedName>
</protein>
<dbReference type="PaxDb" id="35128-Thaps22735"/>
<dbReference type="Proteomes" id="UP000001449">
    <property type="component" value="Chromosome 5"/>
</dbReference>
<dbReference type="RefSeq" id="XP_002290704.1">
    <property type="nucleotide sequence ID" value="XM_002290668.1"/>
</dbReference>
<dbReference type="AlphaFoldDB" id="B8C2W6"/>
<feature type="transmembrane region" description="Helical" evidence="2">
    <location>
        <begin position="40"/>
        <end position="60"/>
    </location>
</feature>
<dbReference type="GeneID" id="7450068"/>
<gene>
    <name evidence="3" type="ORF">THAPSDRAFT_22735</name>
</gene>
<evidence type="ECO:0000256" key="2">
    <source>
        <dbReference type="SAM" id="Phobius"/>
    </source>
</evidence>
<reference evidence="3 4" key="1">
    <citation type="journal article" date="2004" name="Science">
        <title>The genome of the diatom Thalassiosira pseudonana: ecology, evolution, and metabolism.</title>
        <authorList>
            <person name="Armbrust E.V."/>
            <person name="Berges J.A."/>
            <person name="Bowler C."/>
            <person name="Green B.R."/>
            <person name="Martinez D."/>
            <person name="Putnam N.H."/>
            <person name="Zhou S."/>
            <person name="Allen A.E."/>
            <person name="Apt K.E."/>
            <person name="Bechner M."/>
            <person name="Brzezinski M.A."/>
            <person name="Chaal B.K."/>
            <person name="Chiovitti A."/>
            <person name="Davis A.K."/>
            <person name="Demarest M.S."/>
            <person name="Detter J.C."/>
            <person name="Glavina T."/>
            <person name="Goodstein D."/>
            <person name="Hadi M.Z."/>
            <person name="Hellsten U."/>
            <person name="Hildebrand M."/>
            <person name="Jenkins B.D."/>
            <person name="Jurka J."/>
            <person name="Kapitonov V.V."/>
            <person name="Kroger N."/>
            <person name="Lau W.W."/>
            <person name="Lane T.W."/>
            <person name="Larimer F.W."/>
            <person name="Lippmeier J.C."/>
            <person name="Lucas S."/>
            <person name="Medina M."/>
            <person name="Montsant A."/>
            <person name="Obornik M."/>
            <person name="Parker M.S."/>
            <person name="Palenik B."/>
            <person name="Pazour G.J."/>
            <person name="Richardson P.M."/>
            <person name="Rynearson T.A."/>
            <person name="Saito M.A."/>
            <person name="Schwartz D.C."/>
            <person name="Thamatrakoln K."/>
            <person name="Valentin K."/>
            <person name="Vardi A."/>
            <person name="Wilkerson F.P."/>
            <person name="Rokhsar D.S."/>
        </authorList>
    </citation>
    <scope>NUCLEOTIDE SEQUENCE [LARGE SCALE GENOMIC DNA]</scope>
    <source>
        <strain evidence="3 4">CCMP1335</strain>
    </source>
</reference>
<name>B8C2W6_THAPS</name>
<evidence type="ECO:0000313" key="4">
    <source>
        <dbReference type="Proteomes" id="UP000001449"/>
    </source>
</evidence>
<dbReference type="HOGENOM" id="CLU_864633_0_0_1"/>
<organism evidence="3 4">
    <name type="scientific">Thalassiosira pseudonana</name>
    <name type="common">Marine diatom</name>
    <name type="synonym">Cyclotella nana</name>
    <dbReference type="NCBI Taxonomy" id="35128"/>
    <lineage>
        <taxon>Eukaryota</taxon>
        <taxon>Sar</taxon>
        <taxon>Stramenopiles</taxon>
        <taxon>Ochrophyta</taxon>
        <taxon>Bacillariophyta</taxon>
        <taxon>Coscinodiscophyceae</taxon>
        <taxon>Thalassiosirophycidae</taxon>
        <taxon>Thalassiosirales</taxon>
        <taxon>Thalassiosiraceae</taxon>
        <taxon>Thalassiosira</taxon>
    </lineage>
</organism>
<keyword evidence="2" id="KW-0812">Transmembrane</keyword>
<dbReference type="InParanoid" id="B8C2W6"/>
<keyword evidence="2" id="KW-0472">Membrane</keyword>
<evidence type="ECO:0000256" key="1">
    <source>
        <dbReference type="SAM" id="MobiDB-lite"/>
    </source>
</evidence>
<keyword evidence="2" id="KW-1133">Transmembrane helix</keyword>
<dbReference type="KEGG" id="tps:THAPSDRAFT_22735"/>
<feature type="region of interest" description="Disordered" evidence="1">
    <location>
        <begin position="137"/>
        <end position="164"/>
    </location>
</feature>
<keyword evidence="4" id="KW-1185">Reference proteome</keyword>
<reference evidence="3 4" key="2">
    <citation type="journal article" date="2008" name="Nature">
        <title>The Phaeodactylum genome reveals the evolutionary history of diatom genomes.</title>
        <authorList>
            <person name="Bowler C."/>
            <person name="Allen A.E."/>
            <person name="Badger J.H."/>
            <person name="Grimwood J."/>
            <person name="Jabbari K."/>
            <person name="Kuo A."/>
            <person name="Maheswari U."/>
            <person name="Martens C."/>
            <person name="Maumus F."/>
            <person name="Otillar R.P."/>
            <person name="Rayko E."/>
            <person name="Salamov A."/>
            <person name="Vandepoele K."/>
            <person name="Beszteri B."/>
            <person name="Gruber A."/>
            <person name="Heijde M."/>
            <person name="Katinka M."/>
            <person name="Mock T."/>
            <person name="Valentin K."/>
            <person name="Verret F."/>
            <person name="Berges J.A."/>
            <person name="Brownlee C."/>
            <person name="Cadoret J.P."/>
            <person name="Chiovitti A."/>
            <person name="Choi C.J."/>
            <person name="Coesel S."/>
            <person name="De Martino A."/>
            <person name="Detter J.C."/>
            <person name="Durkin C."/>
            <person name="Falciatore A."/>
            <person name="Fournet J."/>
            <person name="Haruta M."/>
            <person name="Huysman M.J."/>
            <person name="Jenkins B.D."/>
            <person name="Jiroutova K."/>
            <person name="Jorgensen R.E."/>
            <person name="Joubert Y."/>
            <person name="Kaplan A."/>
            <person name="Kroger N."/>
            <person name="Kroth P.G."/>
            <person name="La Roche J."/>
            <person name="Lindquist E."/>
            <person name="Lommer M."/>
            <person name="Martin-Jezequel V."/>
            <person name="Lopez P.J."/>
            <person name="Lucas S."/>
            <person name="Mangogna M."/>
            <person name="McGinnis K."/>
            <person name="Medlin L.K."/>
            <person name="Montsant A."/>
            <person name="Oudot-Le Secq M.P."/>
            <person name="Napoli C."/>
            <person name="Obornik M."/>
            <person name="Parker M.S."/>
            <person name="Petit J.L."/>
            <person name="Porcel B.M."/>
            <person name="Poulsen N."/>
            <person name="Robison M."/>
            <person name="Rychlewski L."/>
            <person name="Rynearson T.A."/>
            <person name="Schmutz J."/>
            <person name="Shapiro H."/>
            <person name="Siaut M."/>
            <person name="Stanley M."/>
            <person name="Sussman M.R."/>
            <person name="Taylor A.R."/>
            <person name="Vardi A."/>
            <person name="von Dassow P."/>
            <person name="Vyverman W."/>
            <person name="Willis A."/>
            <person name="Wyrwicz L.S."/>
            <person name="Rokhsar D.S."/>
            <person name="Weissenbach J."/>
            <person name="Armbrust E.V."/>
            <person name="Green B.R."/>
            <person name="Van de Peer Y."/>
            <person name="Grigoriev I.V."/>
        </authorList>
    </citation>
    <scope>NUCLEOTIDE SEQUENCE [LARGE SCALE GENOMIC DNA]</scope>
    <source>
        <strain evidence="3 4">CCMP1335</strain>
    </source>
</reference>
<proteinExistence type="predicted"/>
<sequence>MIHSNRVSTQDVPSFFCIQFNTQNKNQMTMHQHTSSSLKSLMTVLLLLVIPIHSGAAAFINTTPQQYTNTLSRSTASISKLKNQDYEDFSFIDDDDRRGVDTGQELARAFYQELEYRNTRAPEFDCDDKADETYTVHASSSPSIRIKASQPTKRTTNQPSPTSRPQQPIFGIFSFLNQQPTTPAASAGLFSGSGSTVYSSGRSIRAEIEILESTIRKNEQKEASTWNGIYVGSPEQIEQVLKATVGAVVLLSATYFAIELSGGAIGIGFLDTAVKDGVSSFMVVLSDGVDIGGAAWMVEESSAFAVSVAEAVVRSVEGLVLL</sequence>
<dbReference type="EMBL" id="CM000642">
    <property type="protein sequence ID" value="EED92456.1"/>
    <property type="molecule type" value="Genomic_DNA"/>
</dbReference>
<accession>B8C2W6</accession>